<feature type="transmembrane region" description="Helical" evidence="6">
    <location>
        <begin position="247"/>
        <end position="268"/>
    </location>
</feature>
<keyword evidence="3 6" id="KW-0812">Transmembrane</keyword>
<dbReference type="Proteomes" id="UP001595858">
    <property type="component" value="Unassembled WGS sequence"/>
</dbReference>
<accession>A0ABV9SN57</accession>
<dbReference type="PANTHER" id="PTHR35007">
    <property type="entry name" value="INTEGRAL MEMBRANE PROTEIN-RELATED"/>
    <property type="match status" value="1"/>
</dbReference>
<comment type="subcellular location">
    <subcellularLocation>
        <location evidence="1">Cell membrane</location>
        <topology evidence="1">Multi-pass membrane protein</topology>
    </subcellularLocation>
</comment>
<organism evidence="8 9">
    <name type="scientific">Streptomonospora arabica</name>
    <dbReference type="NCBI Taxonomy" id="412417"/>
    <lineage>
        <taxon>Bacteria</taxon>
        <taxon>Bacillati</taxon>
        <taxon>Actinomycetota</taxon>
        <taxon>Actinomycetes</taxon>
        <taxon>Streptosporangiales</taxon>
        <taxon>Nocardiopsidaceae</taxon>
        <taxon>Streptomonospora</taxon>
    </lineage>
</organism>
<feature type="transmembrane region" description="Helical" evidence="6">
    <location>
        <begin position="6"/>
        <end position="30"/>
    </location>
</feature>
<keyword evidence="2" id="KW-1003">Cell membrane</keyword>
<evidence type="ECO:0000313" key="8">
    <source>
        <dbReference type="EMBL" id="MFC4866302.1"/>
    </source>
</evidence>
<keyword evidence="9" id="KW-1185">Reference proteome</keyword>
<evidence type="ECO:0000256" key="2">
    <source>
        <dbReference type="ARBA" id="ARBA00022475"/>
    </source>
</evidence>
<evidence type="ECO:0000256" key="6">
    <source>
        <dbReference type="SAM" id="Phobius"/>
    </source>
</evidence>
<feature type="transmembrane region" description="Helical" evidence="6">
    <location>
        <begin position="221"/>
        <end position="241"/>
    </location>
</feature>
<reference evidence="9" key="1">
    <citation type="journal article" date="2019" name="Int. J. Syst. Evol. Microbiol.">
        <title>The Global Catalogue of Microorganisms (GCM) 10K type strain sequencing project: providing services to taxonomists for standard genome sequencing and annotation.</title>
        <authorList>
            <consortium name="The Broad Institute Genomics Platform"/>
            <consortium name="The Broad Institute Genome Sequencing Center for Infectious Disease"/>
            <person name="Wu L."/>
            <person name="Ma J."/>
        </authorList>
    </citation>
    <scope>NUCLEOTIDE SEQUENCE [LARGE SCALE GENOMIC DNA]</scope>
    <source>
        <strain evidence="9">CGMCC 4.7304</strain>
    </source>
</reference>
<comment type="caution">
    <text evidence="8">The sequence shown here is derived from an EMBL/GenBank/DDBJ whole genome shotgun (WGS) entry which is preliminary data.</text>
</comment>
<dbReference type="Pfam" id="PF00482">
    <property type="entry name" value="T2SSF"/>
    <property type="match status" value="1"/>
</dbReference>
<sequence>MGHVTTTVIVTGVVGGLAVGAGAWMVLLAVGARAASARGGVRRLVGSRNRLVRLGAAGGAGLAGWILTGWPVAVALFAVGVWWLPALLGPDRAHTARVARIEAVASWSEQVRDLMAGASGLQQAITATAPIAPAPIREPVGRLADDLRTGRDPHGALAAFAHAVDTPTADLVAAALSSAVGSHAADLGALLSRLAEATREQAGMLVRVAAGRARVRTAMRIIIAVTMALAAGLVVFNPVYLEPYDSAFGQLVLVLIGGLWALALVWLARLARSDLGPRVLDPHANEKGAVAS</sequence>
<proteinExistence type="predicted"/>
<dbReference type="RefSeq" id="WP_386699129.1">
    <property type="nucleotide sequence ID" value="NZ_BAAAQI010000001.1"/>
</dbReference>
<evidence type="ECO:0000313" key="9">
    <source>
        <dbReference type="Proteomes" id="UP001595858"/>
    </source>
</evidence>
<feature type="domain" description="Type II secretion system protein GspF" evidence="7">
    <location>
        <begin position="108"/>
        <end position="233"/>
    </location>
</feature>
<keyword evidence="4 6" id="KW-1133">Transmembrane helix</keyword>
<name>A0ABV9SN57_9ACTN</name>
<protein>
    <submittedName>
        <fullName evidence="8">Type II secretion system F family protein</fullName>
    </submittedName>
</protein>
<evidence type="ECO:0000256" key="4">
    <source>
        <dbReference type="ARBA" id="ARBA00022989"/>
    </source>
</evidence>
<feature type="transmembrane region" description="Helical" evidence="6">
    <location>
        <begin position="73"/>
        <end position="90"/>
    </location>
</feature>
<dbReference type="InterPro" id="IPR018076">
    <property type="entry name" value="T2SS_GspF_dom"/>
</dbReference>
<gene>
    <name evidence="8" type="ORF">ACFPCZ_06640</name>
</gene>
<evidence type="ECO:0000256" key="1">
    <source>
        <dbReference type="ARBA" id="ARBA00004651"/>
    </source>
</evidence>
<keyword evidence="5 6" id="KW-0472">Membrane</keyword>
<dbReference type="PANTHER" id="PTHR35007:SF3">
    <property type="entry name" value="POSSIBLE CONSERVED ALANINE RICH MEMBRANE PROTEIN"/>
    <property type="match status" value="1"/>
</dbReference>
<dbReference type="EMBL" id="JBHSIY010000006">
    <property type="protein sequence ID" value="MFC4866302.1"/>
    <property type="molecule type" value="Genomic_DNA"/>
</dbReference>
<evidence type="ECO:0000256" key="5">
    <source>
        <dbReference type="ARBA" id="ARBA00023136"/>
    </source>
</evidence>
<evidence type="ECO:0000256" key="3">
    <source>
        <dbReference type="ARBA" id="ARBA00022692"/>
    </source>
</evidence>
<evidence type="ECO:0000259" key="7">
    <source>
        <dbReference type="Pfam" id="PF00482"/>
    </source>
</evidence>